<name>A0A7Y9ZHV5_9ACTN</name>
<evidence type="ECO:0000313" key="2">
    <source>
        <dbReference type="Proteomes" id="UP000562045"/>
    </source>
</evidence>
<evidence type="ECO:0008006" key="3">
    <source>
        <dbReference type="Google" id="ProtNLM"/>
    </source>
</evidence>
<reference evidence="1 2" key="1">
    <citation type="submission" date="2020-07" db="EMBL/GenBank/DDBJ databases">
        <title>Sequencing the genomes of 1000 actinobacteria strains.</title>
        <authorList>
            <person name="Klenk H.-P."/>
        </authorList>
    </citation>
    <scope>NUCLEOTIDE SEQUENCE [LARGE SCALE GENOMIC DNA]</scope>
    <source>
        <strain evidence="1 2">DSM 15131</strain>
    </source>
</reference>
<dbReference type="AlphaFoldDB" id="A0A7Y9ZHV5"/>
<gene>
    <name evidence="1" type="ORF">BJ993_002266</name>
</gene>
<dbReference type="EMBL" id="JACBZM010000001">
    <property type="protein sequence ID" value="NYI45186.1"/>
    <property type="molecule type" value="Genomic_DNA"/>
</dbReference>
<sequence length="136" mass="14302">MPFTDTADATHYLASVFQAGFDDPEISPALAKSGLVLRMDVTEPELVMTVDLVNQTIHTGDSDSGAPEANMTLGLTADTANRFWQGKVSVPLAVARGQIKLGGALPKLIALLPSAKPIQQRYVATLAADGRADLIA</sequence>
<dbReference type="RefSeq" id="WP_179648881.1">
    <property type="nucleotide sequence ID" value="NZ_JACBZM010000001.1"/>
</dbReference>
<dbReference type="SUPFAM" id="SSF55718">
    <property type="entry name" value="SCP-like"/>
    <property type="match status" value="1"/>
</dbReference>
<protein>
    <recommendedName>
        <fullName evidence="3">Sterol carrier protein</fullName>
    </recommendedName>
</protein>
<organism evidence="1 2">
    <name type="scientific">Nocardioides aromaticivorans</name>
    <dbReference type="NCBI Taxonomy" id="200618"/>
    <lineage>
        <taxon>Bacteria</taxon>
        <taxon>Bacillati</taxon>
        <taxon>Actinomycetota</taxon>
        <taxon>Actinomycetes</taxon>
        <taxon>Propionibacteriales</taxon>
        <taxon>Nocardioidaceae</taxon>
        <taxon>Nocardioides</taxon>
    </lineage>
</organism>
<dbReference type="InterPro" id="IPR036527">
    <property type="entry name" value="SCP2_sterol-bd_dom_sf"/>
</dbReference>
<evidence type="ECO:0000313" key="1">
    <source>
        <dbReference type="EMBL" id="NYI45186.1"/>
    </source>
</evidence>
<proteinExistence type="predicted"/>
<accession>A0A7Y9ZHV5</accession>
<dbReference type="Proteomes" id="UP000562045">
    <property type="component" value="Unassembled WGS sequence"/>
</dbReference>
<dbReference type="Gene3D" id="3.30.1050.10">
    <property type="entry name" value="SCP2 sterol-binding domain"/>
    <property type="match status" value="1"/>
</dbReference>
<comment type="caution">
    <text evidence="1">The sequence shown here is derived from an EMBL/GenBank/DDBJ whole genome shotgun (WGS) entry which is preliminary data.</text>
</comment>